<dbReference type="Proteomes" id="UP000198310">
    <property type="component" value="Unassembled WGS sequence"/>
</dbReference>
<gene>
    <name evidence="1" type="ORF">SAMN06269173_11045</name>
</gene>
<name>A0A238ZWU1_9BACT</name>
<reference evidence="2" key="1">
    <citation type="submission" date="2017-06" db="EMBL/GenBank/DDBJ databases">
        <authorList>
            <person name="Varghese N."/>
            <person name="Submissions S."/>
        </authorList>
    </citation>
    <scope>NUCLEOTIDE SEQUENCE [LARGE SCALE GENOMIC DNA]</scope>
    <source>
        <strain evidence="2">DSM 28041</strain>
    </source>
</reference>
<dbReference type="RefSeq" id="WP_089333723.1">
    <property type="nucleotide sequence ID" value="NZ_FZNS01000010.1"/>
</dbReference>
<accession>A0A238ZWU1</accession>
<sequence length="121" mass="13221">MEIQPLRFTLQATDPARSILTPTVVNIDNWDQLRDVELTELRLTGGLDLSTATRVIGLNAWLAISCRPLPQLAQPGGSYQVDLIDESAVSITATLTSIQDVSSLAQELNKLIEPMHGVRGR</sequence>
<protein>
    <submittedName>
        <fullName evidence="1">Uncharacterized protein</fullName>
    </submittedName>
</protein>
<proteinExistence type="predicted"/>
<keyword evidence="2" id="KW-1185">Reference proteome</keyword>
<dbReference type="AlphaFoldDB" id="A0A238ZWU1"/>
<evidence type="ECO:0000313" key="1">
    <source>
        <dbReference type="EMBL" id="SNR87877.1"/>
    </source>
</evidence>
<dbReference type="EMBL" id="FZNS01000010">
    <property type="protein sequence ID" value="SNR87877.1"/>
    <property type="molecule type" value="Genomic_DNA"/>
</dbReference>
<evidence type="ECO:0000313" key="2">
    <source>
        <dbReference type="Proteomes" id="UP000198310"/>
    </source>
</evidence>
<organism evidence="1 2">
    <name type="scientific">Hymenobacter mucosus</name>
    <dbReference type="NCBI Taxonomy" id="1411120"/>
    <lineage>
        <taxon>Bacteria</taxon>
        <taxon>Pseudomonadati</taxon>
        <taxon>Bacteroidota</taxon>
        <taxon>Cytophagia</taxon>
        <taxon>Cytophagales</taxon>
        <taxon>Hymenobacteraceae</taxon>
        <taxon>Hymenobacter</taxon>
    </lineage>
</organism>